<gene>
    <name evidence="3" type="ORF">CI109_105294</name>
</gene>
<dbReference type="GO" id="GO:0008195">
    <property type="term" value="F:phosphatidate phosphatase activity"/>
    <property type="evidence" value="ECO:0007669"/>
    <property type="project" value="TreeGrafter"/>
</dbReference>
<protein>
    <recommendedName>
        <fullName evidence="2">LNS2/PITP domain-containing protein</fullName>
    </recommendedName>
</protein>
<reference evidence="3" key="2">
    <citation type="submission" date="2024-01" db="EMBL/GenBank/DDBJ databases">
        <title>Comparative genomics of Cryptococcus and Kwoniella reveals pathogenesis evolution and contrasting modes of karyotype evolution via chromosome fusion or intercentromeric recombination.</title>
        <authorList>
            <person name="Coelho M.A."/>
            <person name="David-Palma M."/>
            <person name="Shea T."/>
            <person name="Bowers K."/>
            <person name="McGinley-Smith S."/>
            <person name="Mohammad A.W."/>
            <person name="Gnirke A."/>
            <person name="Yurkov A.M."/>
            <person name="Nowrousian M."/>
            <person name="Sun S."/>
            <person name="Cuomo C.A."/>
            <person name="Heitman J."/>
        </authorList>
    </citation>
    <scope>NUCLEOTIDE SEQUENCE</scope>
    <source>
        <strain evidence="3">CBS 12478</strain>
    </source>
</reference>
<dbReference type="RefSeq" id="XP_065823712.1">
    <property type="nucleotide sequence ID" value="XM_065967640.1"/>
</dbReference>
<dbReference type="EMBL" id="CP144059">
    <property type="protein sequence ID" value="WWD20817.1"/>
    <property type="molecule type" value="Genomic_DNA"/>
</dbReference>
<dbReference type="InterPro" id="IPR026058">
    <property type="entry name" value="LIPIN"/>
</dbReference>
<feature type="domain" description="LNS2/PITP" evidence="2">
    <location>
        <begin position="115"/>
        <end position="192"/>
    </location>
</feature>
<evidence type="ECO:0000256" key="1">
    <source>
        <dbReference type="SAM" id="MobiDB-lite"/>
    </source>
</evidence>
<dbReference type="GO" id="GO:0019432">
    <property type="term" value="P:triglyceride biosynthetic process"/>
    <property type="evidence" value="ECO:0007669"/>
    <property type="project" value="TreeGrafter"/>
</dbReference>
<evidence type="ECO:0000259" key="2">
    <source>
        <dbReference type="SMART" id="SM00775"/>
    </source>
</evidence>
<dbReference type="InterPro" id="IPR031315">
    <property type="entry name" value="LNS2/PITP"/>
</dbReference>
<dbReference type="SMART" id="SM00775">
    <property type="entry name" value="LNS2"/>
    <property type="match status" value="1"/>
</dbReference>
<reference evidence="3" key="1">
    <citation type="submission" date="2017-08" db="EMBL/GenBank/DDBJ databases">
        <authorList>
            <person name="Cuomo C."/>
            <person name="Billmyre B."/>
            <person name="Heitman J."/>
        </authorList>
    </citation>
    <scope>NUCLEOTIDE SEQUENCE</scope>
    <source>
        <strain evidence="3">CBS 12478</strain>
    </source>
</reference>
<dbReference type="KEGG" id="ksn:43590274"/>
<dbReference type="GO" id="GO:0005634">
    <property type="term" value="C:nucleus"/>
    <property type="evidence" value="ECO:0007669"/>
    <property type="project" value="TreeGrafter"/>
</dbReference>
<dbReference type="GeneID" id="43590274"/>
<name>A0AAJ8MZ86_9TREE</name>
<evidence type="ECO:0000313" key="3">
    <source>
        <dbReference type="EMBL" id="WWD20817.1"/>
    </source>
</evidence>
<feature type="compositionally biased region" description="Polar residues" evidence="1">
    <location>
        <begin position="51"/>
        <end position="61"/>
    </location>
</feature>
<organism evidence="3 4">
    <name type="scientific">Kwoniella shandongensis</name>
    <dbReference type="NCBI Taxonomy" id="1734106"/>
    <lineage>
        <taxon>Eukaryota</taxon>
        <taxon>Fungi</taxon>
        <taxon>Dikarya</taxon>
        <taxon>Basidiomycota</taxon>
        <taxon>Agaricomycotina</taxon>
        <taxon>Tremellomycetes</taxon>
        <taxon>Tremellales</taxon>
        <taxon>Cryptococcaceae</taxon>
        <taxon>Kwoniella</taxon>
    </lineage>
</organism>
<dbReference type="PANTHER" id="PTHR12181:SF12">
    <property type="entry name" value="PHOSPHATIDATE PHOSPHATASE"/>
    <property type="match status" value="1"/>
</dbReference>
<evidence type="ECO:0000313" key="4">
    <source>
        <dbReference type="Proteomes" id="UP000322225"/>
    </source>
</evidence>
<feature type="compositionally biased region" description="Low complexity" evidence="1">
    <location>
        <begin position="33"/>
        <end position="42"/>
    </location>
</feature>
<dbReference type="PANTHER" id="PTHR12181">
    <property type="entry name" value="LIPIN"/>
    <property type="match status" value="1"/>
</dbReference>
<dbReference type="Pfam" id="PF08235">
    <property type="entry name" value="LNS2"/>
    <property type="match status" value="1"/>
</dbReference>
<keyword evidence="4" id="KW-1185">Reference proteome</keyword>
<feature type="compositionally biased region" description="Low complexity" evidence="1">
    <location>
        <begin position="274"/>
        <end position="290"/>
    </location>
</feature>
<sequence length="362" mass="39956">MYRRTLVPPGHTASDQALPSLSDIGVDSTAPIRSSSGYGWSRWWRRGESGDLSTHEPSTPSDLKPEQRPEAPTSGKQYAKTLRLSSDQLFSVTSSYSGLATCTARIFLWEETDQIVISDIDGTITNEVIMRKPELFKMACLRDIQRLFGAQSKEAFYAGFGNRITDAMSYRSVGIEASKIYTIDSAGVVKTELLSAAGHKGSYIQLVFPPVSTKFKPEFTDFNYWRASIPDIPIPDLAPPSPALSARSDTSGRLSVLGKIAGIGRRHSKQPILPTTEPSSRPSSPLIRPSMTPSELSDLDDDQRSQISMPGSFDEEHDHVEDEYFDNTVRDVEAQHEGDSFDDDAIFDDDILAAGEMQHVPF</sequence>
<accession>A0AAJ8MZ86</accession>
<feature type="region of interest" description="Disordered" evidence="1">
    <location>
        <begin position="1"/>
        <end position="76"/>
    </location>
</feature>
<dbReference type="AlphaFoldDB" id="A0AAJ8MZ86"/>
<dbReference type="GO" id="GO:0009062">
    <property type="term" value="P:fatty acid catabolic process"/>
    <property type="evidence" value="ECO:0007669"/>
    <property type="project" value="TreeGrafter"/>
</dbReference>
<feature type="region of interest" description="Disordered" evidence="1">
    <location>
        <begin position="267"/>
        <end position="318"/>
    </location>
</feature>
<dbReference type="Proteomes" id="UP000322225">
    <property type="component" value="Chromosome 9"/>
</dbReference>
<dbReference type="InterPro" id="IPR013209">
    <property type="entry name" value="LNS2"/>
</dbReference>
<proteinExistence type="predicted"/>